<dbReference type="EMBL" id="QOUX01000047">
    <property type="protein sequence ID" value="RXI96288.1"/>
    <property type="molecule type" value="Genomic_DNA"/>
</dbReference>
<sequence>MMLRENLFTSILDQPIGWTASNASDEMKQASIDHIAVNFNKALQQYITTTMWSKQMLQWKDAFHHSGTGSTKLRAREMQLIYKRTIPEPYEFHSNSSTVLDIYKILKTSIEKSGGKMQD</sequence>
<proteinExistence type="predicted"/>
<comment type="caution">
    <text evidence="1">The sequence shown here is derived from an EMBL/GenBank/DDBJ whole genome shotgun (WGS) entry which is preliminary data.</text>
</comment>
<dbReference type="RefSeq" id="WP_129080266.1">
    <property type="nucleotide sequence ID" value="NZ_QOUX01000047.1"/>
</dbReference>
<dbReference type="AlphaFoldDB" id="A0A4Q0VLP2"/>
<reference evidence="1 2" key="1">
    <citation type="journal article" date="2019" name="Int. J. Syst. Evol. Microbiol.">
        <title>Anaerobacillus alkaliphilus sp. nov., a novel alkaliphilic and moderately halophilic bacterium.</title>
        <authorList>
            <person name="Borsodi A.K."/>
            <person name="Aszalos J.M."/>
            <person name="Bihari P."/>
            <person name="Nagy I."/>
            <person name="Schumann P."/>
            <person name="Sproer C."/>
            <person name="Kovacs A.L."/>
            <person name="Boka K."/>
            <person name="Dobosy P."/>
            <person name="Ovari M."/>
            <person name="Szili-Kovacs T."/>
            <person name="Toth E."/>
        </authorList>
    </citation>
    <scope>NUCLEOTIDE SEQUENCE [LARGE SCALE GENOMIC DNA]</scope>
    <source>
        <strain evidence="1 2">B16-10</strain>
    </source>
</reference>
<accession>A0A4Q0VLP2</accession>
<evidence type="ECO:0000313" key="1">
    <source>
        <dbReference type="EMBL" id="RXI96288.1"/>
    </source>
</evidence>
<protein>
    <submittedName>
        <fullName evidence="1">Uncharacterized protein</fullName>
    </submittedName>
</protein>
<keyword evidence="2" id="KW-1185">Reference proteome</keyword>
<dbReference type="Proteomes" id="UP000290649">
    <property type="component" value="Unassembled WGS sequence"/>
</dbReference>
<name>A0A4Q0VLP2_9BACI</name>
<organism evidence="1 2">
    <name type="scientific">Anaerobacillus alkaliphilus</name>
    <dbReference type="NCBI Taxonomy" id="1548597"/>
    <lineage>
        <taxon>Bacteria</taxon>
        <taxon>Bacillati</taxon>
        <taxon>Bacillota</taxon>
        <taxon>Bacilli</taxon>
        <taxon>Bacillales</taxon>
        <taxon>Bacillaceae</taxon>
        <taxon>Anaerobacillus</taxon>
    </lineage>
</organism>
<evidence type="ECO:0000313" key="2">
    <source>
        <dbReference type="Proteomes" id="UP000290649"/>
    </source>
</evidence>
<gene>
    <name evidence="1" type="ORF">DS745_21390</name>
</gene>